<gene>
    <name evidence="2" type="ORF">NZD89_00505</name>
</gene>
<protein>
    <submittedName>
        <fullName evidence="2">P-loop NTPase fold protein</fullName>
    </submittedName>
</protein>
<feature type="domain" description="KAP NTPase" evidence="1">
    <location>
        <begin position="25"/>
        <end position="299"/>
    </location>
</feature>
<sequence>MEHLLLDVFSADTSIKNPELDKLDYATYAKHVAESIVSNAPGEGIVFAVNGKWGTGKSTFLEFIKTNVKAAETAPIIIEFNPWWFSDKDSLIRGFFDTFSDELSKETDCPWRLIEDLKVLCNLITSIKLPSWYGRIASVLNWTLSQFRNDVPTLKSQIKNAIQRYNKKFLIVMDDLDRLTSDEVIEVIRLIKAIADFPNVMYLLAFDKEEASKAIGHRLNIDGHTYLEKIIQVPIDLPVLMSDDLSNMFISSLQAFLSRMPSVNFSNERWNDIYHQGIRNLITKPRDISRIMNALRVNYPPIMNEVDLVDFIFIEVIRLLYPSLYEVLRNNPNRFTGIEEGHNKQSAQVFHEEWLKKFEEDKKEILRSVMELVFPRLRSVWSNYVYSDQDEVQWRKDLRICSMEHYPIYFKFGVPTNQISNEEIRTLLAFTDSIEFEQALLKMSEGVMPDRTPRIRKVLIKFEDYVSDIPQQKLPMIIKILLNLSNEFITRDNQQAGFAVITSEYLVPRLIWRLIKEFEGDREKLLYEGFGLTTSLYVMFSIIDRIVEEEQKELNWFLNTMGLRGIVSRKIDELAQSGTLICQRRLPYILNRWEKISDINEPINWVLGWIEDDRNLLSFLMHFITPVSSQTLGSVNVHMSKSIDLKAINHYISLELIITRLNTISKDERLTQDEIEVIKLFNSSLSLSQESVIST</sequence>
<name>A0ABY6ZHP3_9BACL</name>
<dbReference type="SUPFAM" id="SSF52540">
    <property type="entry name" value="P-loop containing nucleoside triphosphate hydrolases"/>
    <property type="match status" value="1"/>
</dbReference>
<dbReference type="Pfam" id="PF07693">
    <property type="entry name" value="KAP_NTPase"/>
    <property type="match status" value="1"/>
</dbReference>
<proteinExistence type="predicted"/>
<dbReference type="InterPro" id="IPR052754">
    <property type="entry name" value="NTPase_KAP_P-loop"/>
</dbReference>
<dbReference type="InterPro" id="IPR011646">
    <property type="entry name" value="KAP_P-loop"/>
</dbReference>
<reference evidence="2" key="1">
    <citation type="submission" date="2022-08" db="EMBL/GenBank/DDBJ databases">
        <title>Alicyclobacillus fastidiosus DSM 17978, complete genome.</title>
        <authorList>
            <person name="Wang Q."/>
            <person name="Cai R."/>
            <person name="Wang Z."/>
        </authorList>
    </citation>
    <scope>NUCLEOTIDE SEQUENCE</scope>
    <source>
        <strain evidence="2">DSM 17978</strain>
    </source>
</reference>
<organism evidence="2 3">
    <name type="scientific">Alicyclobacillus fastidiosus</name>
    <dbReference type="NCBI Taxonomy" id="392011"/>
    <lineage>
        <taxon>Bacteria</taxon>
        <taxon>Bacillati</taxon>
        <taxon>Bacillota</taxon>
        <taxon>Bacilli</taxon>
        <taxon>Bacillales</taxon>
        <taxon>Alicyclobacillaceae</taxon>
        <taxon>Alicyclobacillus</taxon>
    </lineage>
</organism>
<accession>A0ABY6ZHP3</accession>
<evidence type="ECO:0000313" key="2">
    <source>
        <dbReference type="EMBL" id="WAH42037.1"/>
    </source>
</evidence>
<dbReference type="RefSeq" id="WP_268005932.1">
    <property type="nucleotide sequence ID" value="NZ_CP104067.1"/>
</dbReference>
<evidence type="ECO:0000259" key="1">
    <source>
        <dbReference type="Pfam" id="PF07693"/>
    </source>
</evidence>
<dbReference type="InterPro" id="IPR027417">
    <property type="entry name" value="P-loop_NTPase"/>
</dbReference>
<dbReference type="PANTHER" id="PTHR22674">
    <property type="entry name" value="NTPASE, KAP FAMILY P-LOOP DOMAIN-CONTAINING 1"/>
    <property type="match status" value="1"/>
</dbReference>
<evidence type="ECO:0000313" key="3">
    <source>
        <dbReference type="Proteomes" id="UP001164761"/>
    </source>
</evidence>
<dbReference type="EMBL" id="CP104067">
    <property type="protein sequence ID" value="WAH42037.1"/>
    <property type="molecule type" value="Genomic_DNA"/>
</dbReference>
<dbReference type="Gene3D" id="3.40.50.300">
    <property type="entry name" value="P-loop containing nucleotide triphosphate hydrolases"/>
    <property type="match status" value="1"/>
</dbReference>
<dbReference type="Proteomes" id="UP001164761">
    <property type="component" value="Chromosome"/>
</dbReference>
<dbReference type="PANTHER" id="PTHR22674:SF6">
    <property type="entry name" value="NTPASE KAP FAMILY P-LOOP DOMAIN-CONTAINING PROTEIN 1"/>
    <property type="match status" value="1"/>
</dbReference>
<keyword evidence="3" id="KW-1185">Reference proteome</keyword>